<protein>
    <submittedName>
        <fullName evidence="2">Uncharacterized protein</fullName>
    </submittedName>
</protein>
<accession>A0ABZ2F5V6</accession>
<proteinExistence type="predicted"/>
<keyword evidence="3" id="KW-1185">Reference proteome</keyword>
<keyword evidence="1" id="KW-1133">Transmembrane helix</keyword>
<keyword evidence="1" id="KW-0812">Transmembrane</keyword>
<organism evidence="2 3">
    <name type="scientific">Methylococcus capsulatus</name>
    <dbReference type="NCBI Taxonomy" id="414"/>
    <lineage>
        <taxon>Bacteria</taxon>
        <taxon>Pseudomonadati</taxon>
        <taxon>Pseudomonadota</taxon>
        <taxon>Gammaproteobacteria</taxon>
        <taxon>Methylococcales</taxon>
        <taxon>Methylococcaceae</taxon>
        <taxon>Methylococcus</taxon>
    </lineage>
</organism>
<feature type="transmembrane region" description="Helical" evidence="1">
    <location>
        <begin position="16"/>
        <end position="39"/>
    </location>
</feature>
<dbReference type="RefSeq" id="WP_338457610.1">
    <property type="nucleotide sequence ID" value="NZ_CP104311.1"/>
</dbReference>
<dbReference type="Proteomes" id="UP001359308">
    <property type="component" value="Chromosome"/>
</dbReference>
<sequence>MVSLARSSLVYDWRRYASAVFAITFAGLLALVQLALGLFGTVSVAIDQSDADLWIGYPKTQSVDLGRPLPPGSAVNAWRHRSVHCVEPLTVAVGDLRPPRLRPSLKRRTPPRLPH</sequence>
<evidence type="ECO:0000313" key="2">
    <source>
        <dbReference type="EMBL" id="WWF01795.1"/>
    </source>
</evidence>
<evidence type="ECO:0000313" key="3">
    <source>
        <dbReference type="Proteomes" id="UP001359308"/>
    </source>
</evidence>
<reference evidence="2 3" key="1">
    <citation type="submission" date="2022-09" db="EMBL/GenBank/DDBJ databases">
        <authorList>
            <person name="Giprobiosintez L."/>
        </authorList>
    </citation>
    <scope>NUCLEOTIDE SEQUENCE [LARGE SCALE GENOMIC DNA]</scope>
    <source>
        <strain evidence="3">VKPM-B-12549 (GBS-15)</strain>
    </source>
</reference>
<gene>
    <name evidence="2" type="ORF">N4J17_15205</name>
</gene>
<evidence type="ECO:0000256" key="1">
    <source>
        <dbReference type="SAM" id="Phobius"/>
    </source>
</evidence>
<keyword evidence="1" id="KW-0472">Membrane</keyword>
<name>A0ABZ2F5V6_METCP</name>
<dbReference type="EMBL" id="CP104311">
    <property type="protein sequence ID" value="WWF01795.1"/>
    <property type="molecule type" value="Genomic_DNA"/>
</dbReference>